<comment type="similarity">
    <text evidence="2">Belongs to the bacterial sugar transferase family.</text>
</comment>
<keyword evidence="7" id="KW-0270">Exopolysaccharide synthesis</keyword>
<dbReference type="GO" id="GO:0000271">
    <property type="term" value="P:polysaccharide biosynthetic process"/>
    <property type="evidence" value="ECO:0007669"/>
    <property type="project" value="UniProtKB-KW"/>
</dbReference>
<keyword evidence="11" id="KW-1185">Reference proteome</keyword>
<comment type="caution">
    <text evidence="10">The sequence shown here is derived from an EMBL/GenBank/DDBJ whole genome shotgun (WGS) entry which is preliminary data.</text>
</comment>
<feature type="transmembrane region" description="Helical" evidence="8">
    <location>
        <begin position="241"/>
        <end position="262"/>
    </location>
</feature>
<feature type="transmembrane region" description="Helical" evidence="8">
    <location>
        <begin position="49"/>
        <end position="67"/>
    </location>
</feature>
<evidence type="ECO:0000313" key="10">
    <source>
        <dbReference type="EMBL" id="RJX65559.1"/>
    </source>
</evidence>
<proteinExistence type="inferred from homology"/>
<evidence type="ECO:0000256" key="6">
    <source>
        <dbReference type="ARBA" id="ARBA00023136"/>
    </source>
</evidence>
<dbReference type="InterPro" id="IPR017475">
    <property type="entry name" value="EPS_sugar_tfrase"/>
</dbReference>
<keyword evidence="5 8" id="KW-1133">Transmembrane helix</keyword>
<dbReference type="InterPro" id="IPR003362">
    <property type="entry name" value="Bact_transf"/>
</dbReference>
<evidence type="ECO:0000256" key="1">
    <source>
        <dbReference type="ARBA" id="ARBA00004141"/>
    </source>
</evidence>
<dbReference type="AlphaFoldDB" id="A0A419QY44"/>
<keyword evidence="4 8" id="KW-0812">Transmembrane</keyword>
<protein>
    <submittedName>
        <fullName evidence="10">Exopolysaccharide biosynthesis polyprenyl glycosylphosphotransferase</fullName>
    </submittedName>
</protein>
<dbReference type="NCBIfam" id="TIGR03025">
    <property type="entry name" value="EPS_sugtrans"/>
    <property type="match status" value="1"/>
</dbReference>
<comment type="subcellular location">
    <subcellularLocation>
        <location evidence="1">Membrane</location>
        <topology evidence="1">Multi-pass membrane protein</topology>
    </subcellularLocation>
</comment>
<evidence type="ECO:0000256" key="3">
    <source>
        <dbReference type="ARBA" id="ARBA00022679"/>
    </source>
</evidence>
<sequence>MNEIAPKTLRQGHPLDRAWVQLLILLTGVCLVPFGWFRGHVAPLIIESGINSLLLSMAATIASWYGLERLRYFAYSRRLSYVLPITSLSFGIAALAIGILRIPYSLVILLLTYLVTTFLNFTFAALTRASIPKRWLVPGGRINEIYEVIGPEDLLSIDQAEALLEEGGLEGSIIADLHFSHPVAWEKFLAEAAIQGAPVYHYRSVLELYTGQVRIDHMRENNLGSLIPNLTYLSAKRLADLVGSLILLPLLLPLFAILAAIIRIDSTGPVFFRQTRVGYRGKTFRVYKFRTMRSRDNTDPQVDKINDVITAENDPRITRVGRVLRKTRLDELPQIFNVIRGDMSWVGPRPEALDLSMLYESSVPFYRYRHIVRPGITGWAQVNQGHVTDVDDIARKLRFDFYYVRNASLWIDILIVMKTVRVMTSGFGAK</sequence>
<dbReference type="GO" id="GO:0016020">
    <property type="term" value="C:membrane"/>
    <property type="evidence" value="ECO:0007669"/>
    <property type="project" value="UniProtKB-SubCell"/>
</dbReference>
<keyword evidence="3 10" id="KW-0808">Transferase</keyword>
<evidence type="ECO:0000313" key="11">
    <source>
        <dbReference type="Proteomes" id="UP000284322"/>
    </source>
</evidence>
<gene>
    <name evidence="10" type="ORF">D6858_14725</name>
</gene>
<feature type="transmembrane region" description="Helical" evidence="8">
    <location>
        <begin position="79"/>
        <end position="100"/>
    </location>
</feature>
<accession>A0A419QY44</accession>
<feature type="transmembrane region" description="Helical" evidence="8">
    <location>
        <begin position="18"/>
        <end position="37"/>
    </location>
</feature>
<dbReference type="OrthoDB" id="9808602at2"/>
<dbReference type="Pfam" id="PF02397">
    <property type="entry name" value="Bac_transf"/>
    <property type="match status" value="1"/>
</dbReference>
<evidence type="ECO:0000256" key="2">
    <source>
        <dbReference type="ARBA" id="ARBA00006464"/>
    </source>
</evidence>
<evidence type="ECO:0000259" key="9">
    <source>
        <dbReference type="Pfam" id="PF02397"/>
    </source>
</evidence>
<evidence type="ECO:0000256" key="7">
    <source>
        <dbReference type="ARBA" id="ARBA00023169"/>
    </source>
</evidence>
<keyword evidence="6 8" id="KW-0472">Membrane</keyword>
<dbReference type="Proteomes" id="UP000284322">
    <property type="component" value="Unassembled WGS sequence"/>
</dbReference>
<dbReference type="RefSeq" id="WP_120112319.1">
    <property type="nucleotide sequence ID" value="NZ_RAHJ01000022.1"/>
</dbReference>
<organism evidence="10 11">
    <name type="scientific">Tsuneonella suprasediminis</name>
    <dbReference type="NCBI Taxonomy" id="2306996"/>
    <lineage>
        <taxon>Bacteria</taxon>
        <taxon>Pseudomonadati</taxon>
        <taxon>Pseudomonadota</taxon>
        <taxon>Alphaproteobacteria</taxon>
        <taxon>Sphingomonadales</taxon>
        <taxon>Erythrobacteraceae</taxon>
        <taxon>Tsuneonella</taxon>
    </lineage>
</organism>
<reference evidence="10 11" key="1">
    <citation type="submission" date="2018-09" db="EMBL/GenBank/DDBJ databases">
        <title>Altererythrobacter sp.Ery1 and Ery12, the genome sequencing of novel strains in genus Alterythrobacter.</title>
        <authorList>
            <person name="Cheng H."/>
            <person name="Wu Y.-H."/>
            <person name="Fang C."/>
            <person name="Xu X.-W."/>
        </authorList>
    </citation>
    <scope>NUCLEOTIDE SEQUENCE [LARGE SCALE GENOMIC DNA]</scope>
    <source>
        <strain evidence="10 11">Ery12</strain>
    </source>
</reference>
<name>A0A419QY44_9SPHN</name>
<evidence type="ECO:0000256" key="8">
    <source>
        <dbReference type="SAM" id="Phobius"/>
    </source>
</evidence>
<dbReference type="EMBL" id="RAHJ01000022">
    <property type="protein sequence ID" value="RJX65559.1"/>
    <property type="molecule type" value="Genomic_DNA"/>
</dbReference>
<evidence type="ECO:0000256" key="5">
    <source>
        <dbReference type="ARBA" id="ARBA00022989"/>
    </source>
</evidence>
<dbReference type="PANTHER" id="PTHR30576:SF0">
    <property type="entry name" value="UNDECAPRENYL-PHOSPHATE N-ACETYLGALACTOSAMINYL 1-PHOSPHATE TRANSFERASE-RELATED"/>
    <property type="match status" value="1"/>
</dbReference>
<dbReference type="GO" id="GO:0016780">
    <property type="term" value="F:phosphotransferase activity, for other substituted phosphate groups"/>
    <property type="evidence" value="ECO:0007669"/>
    <property type="project" value="TreeGrafter"/>
</dbReference>
<evidence type="ECO:0000256" key="4">
    <source>
        <dbReference type="ARBA" id="ARBA00022692"/>
    </source>
</evidence>
<feature type="transmembrane region" description="Helical" evidence="8">
    <location>
        <begin position="106"/>
        <end position="126"/>
    </location>
</feature>
<dbReference type="PANTHER" id="PTHR30576">
    <property type="entry name" value="COLANIC BIOSYNTHESIS UDP-GLUCOSE LIPID CARRIER TRANSFERASE"/>
    <property type="match status" value="1"/>
</dbReference>
<feature type="domain" description="Bacterial sugar transferase" evidence="9">
    <location>
        <begin position="236"/>
        <end position="423"/>
    </location>
</feature>